<gene>
    <name evidence="7" type="ORF">X805_34570</name>
</gene>
<dbReference type="SUPFAM" id="SSF52518">
    <property type="entry name" value="Thiamin diphosphate-binding fold (THDP-binding)"/>
    <property type="match status" value="2"/>
</dbReference>
<dbReference type="Pfam" id="PF00205">
    <property type="entry name" value="TPP_enzyme_M"/>
    <property type="match status" value="1"/>
</dbReference>
<dbReference type="SUPFAM" id="SSF52467">
    <property type="entry name" value="DHS-like NAD/FAD-binding domain"/>
    <property type="match status" value="1"/>
</dbReference>
<protein>
    <submittedName>
        <fullName evidence="7">IolD protein</fullName>
    </submittedName>
</protein>
<comment type="similarity">
    <text evidence="1 3">Belongs to the TPP enzyme family.</text>
</comment>
<accession>A0A059KHN2</accession>
<dbReference type="PATRIC" id="fig|1286631.3.peg.3377"/>
<dbReference type="GO" id="GO:0003984">
    <property type="term" value="F:acetolactate synthase activity"/>
    <property type="evidence" value="ECO:0007669"/>
    <property type="project" value="TreeGrafter"/>
</dbReference>
<dbReference type="CDD" id="cd07035">
    <property type="entry name" value="TPP_PYR_POX_like"/>
    <property type="match status" value="1"/>
</dbReference>
<dbReference type="InterPro" id="IPR029035">
    <property type="entry name" value="DHS-like_NAD/FAD-binding_dom"/>
</dbReference>
<dbReference type="InterPro" id="IPR030817">
    <property type="entry name" value="Myo_inos_IolD"/>
</dbReference>
<dbReference type="InterPro" id="IPR029061">
    <property type="entry name" value="THDP-binding"/>
</dbReference>
<evidence type="ECO:0000259" key="5">
    <source>
        <dbReference type="Pfam" id="PF02775"/>
    </source>
</evidence>
<dbReference type="InterPro" id="IPR045229">
    <property type="entry name" value="TPP_enz"/>
</dbReference>
<dbReference type="AlphaFoldDB" id="A0A059KHN2"/>
<dbReference type="GO" id="GO:0009097">
    <property type="term" value="P:isoleucine biosynthetic process"/>
    <property type="evidence" value="ECO:0007669"/>
    <property type="project" value="TreeGrafter"/>
</dbReference>
<dbReference type="Gene3D" id="3.40.50.970">
    <property type="match status" value="2"/>
</dbReference>
<evidence type="ECO:0000256" key="2">
    <source>
        <dbReference type="ARBA" id="ARBA00023052"/>
    </source>
</evidence>
<dbReference type="GO" id="GO:0050660">
    <property type="term" value="F:flavin adenine dinucleotide binding"/>
    <property type="evidence" value="ECO:0007669"/>
    <property type="project" value="TreeGrafter"/>
</dbReference>
<feature type="domain" description="Thiamine pyrophosphate enzyme TPP-binding" evidence="5">
    <location>
        <begin position="431"/>
        <end position="584"/>
    </location>
</feature>
<evidence type="ECO:0000256" key="3">
    <source>
        <dbReference type="RuleBase" id="RU362132"/>
    </source>
</evidence>
<dbReference type="Pfam" id="PF02775">
    <property type="entry name" value="TPP_enzyme_C"/>
    <property type="match status" value="1"/>
</dbReference>
<dbReference type="PANTHER" id="PTHR18968:SF9">
    <property type="entry name" value="3D-(3,5_4)-TRIHYDROXYCYCLOHEXANE-1,2-DIONE HYDROLASE"/>
    <property type="match status" value="1"/>
</dbReference>
<dbReference type="InterPro" id="IPR012000">
    <property type="entry name" value="Thiamin_PyroP_enz_cen_dom"/>
</dbReference>
<dbReference type="GO" id="GO:0000287">
    <property type="term" value="F:magnesium ion binding"/>
    <property type="evidence" value="ECO:0007669"/>
    <property type="project" value="InterPro"/>
</dbReference>
<comment type="caution">
    <text evidence="7">The sequence shown here is derived from an EMBL/GenBank/DDBJ whole genome shotgun (WGS) entry which is preliminary data.</text>
</comment>
<evidence type="ECO:0000313" key="8">
    <source>
        <dbReference type="Proteomes" id="UP000026714"/>
    </source>
</evidence>
<keyword evidence="8" id="KW-1185">Reference proteome</keyword>
<dbReference type="EMBL" id="AZRA01000104">
    <property type="protein sequence ID" value="KDB50951.1"/>
    <property type="molecule type" value="Genomic_DNA"/>
</dbReference>
<keyword evidence="2 3" id="KW-0786">Thiamine pyrophosphate</keyword>
<dbReference type="GO" id="GO:0005948">
    <property type="term" value="C:acetolactate synthase complex"/>
    <property type="evidence" value="ECO:0007669"/>
    <property type="project" value="TreeGrafter"/>
</dbReference>
<dbReference type="PROSITE" id="PS00187">
    <property type="entry name" value="TPP_ENZYMES"/>
    <property type="match status" value="1"/>
</dbReference>
<dbReference type="Pfam" id="PF02776">
    <property type="entry name" value="TPP_enzyme_N"/>
    <property type="match status" value="1"/>
</dbReference>
<sequence length="630" mass="67526">MMDRKTVRLTVAQALVRYLAALKAEVTQPDGRTEVLPYCGGVFSIFGHGNVAGLGEALQAEKAVLPTFRAHNEQGMANAAIAYAKTNFRQRIMAVTSSIGPGATNMVTSAALAHVARLPVLLLPGDVFVSRLPDPVLQQVESFEQGDLSANDCFRPVTRYFDRITTPEQLLVALPRAIAVMTDPAQCGPVCLALPQDVQTFAHDWPEDFFQPEVIRFRRPPAEARELTAAAELLKSARKPLIVAGGGVLYSQAWDALRDFAEAHGIPVAESQAGKGSLAWNHPLNLGSIGVTGSPAANRLAEDCDLVFAVGTRLQDFTTGSHALYAHAKLLSLNVQPFDAGKKRGRMLVADARDGLAQLGAALGAWTADAAWTAQARDLAAGWVARVAELTLNTPAAGTLPYDAEVIGAVRESAADIGLDSGASDIVVCAAGTLPAELHKLWRSGVPGNYHMDYAYSCMGYEVAGGLGAKMARPEREVIVMVGDGSYMMLNNELATSVMLGRKIIVVLLDNRGYGCIERLQVKSGGASFNNMLDDCIPEGGVPSAIDFAMNGRSLGAESVHVRDVAELRREMARARRATRSQVLVIDTTHHRTTGDGGAWWEVAIPQVSQRPEVEAAHARYLDAKKKQFN</sequence>
<proteinExistence type="inferred from homology"/>
<evidence type="ECO:0000259" key="4">
    <source>
        <dbReference type="Pfam" id="PF00205"/>
    </source>
</evidence>
<dbReference type="PANTHER" id="PTHR18968">
    <property type="entry name" value="THIAMINE PYROPHOSPHATE ENZYMES"/>
    <property type="match status" value="1"/>
</dbReference>
<dbReference type="InterPro" id="IPR012001">
    <property type="entry name" value="Thiamin_PyroP_enz_TPP-bd_dom"/>
</dbReference>
<evidence type="ECO:0000259" key="6">
    <source>
        <dbReference type="Pfam" id="PF02776"/>
    </source>
</evidence>
<dbReference type="GO" id="GO:0016823">
    <property type="term" value="F:hydrolase activity, acting on acid carbon-carbon bonds, in ketonic substances"/>
    <property type="evidence" value="ECO:0007669"/>
    <property type="project" value="InterPro"/>
</dbReference>
<feature type="domain" description="Thiamine pyrophosphate enzyme N-terminal TPP-binding" evidence="6">
    <location>
        <begin position="43"/>
        <end position="138"/>
    </location>
</feature>
<organism evidence="7 8">
    <name type="scientific">Sphaerotilus natans subsp. natans DSM 6575</name>
    <dbReference type="NCBI Taxonomy" id="1286631"/>
    <lineage>
        <taxon>Bacteria</taxon>
        <taxon>Pseudomonadati</taxon>
        <taxon>Pseudomonadota</taxon>
        <taxon>Betaproteobacteria</taxon>
        <taxon>Burkholderiales</taxon>
        <taxon>Sphaerotilaceae</taxon>
        <taxon>Sphaerotilus</taxon>
    </lineage>
</organism>
<dbReference type="Proteomes" id="UP000026714">
    <property type="component" value="Unassembled WGS sequence"/>
</dbReference>
<reference evidence="7 8" key="1">
    <citation type="journal article" date="2014" name="FEMS Microbiol. Ecol.">
        <title>Sphaerotilus natans encrusted with nanoball-shaped Fe(III) oxide minerals formed by nitrate-reducing mixotrophic Fe(II) oxidation.</title>
        <authorList>
            <person name="Park S."/>
            <person name="Kim D.H."/>
            <person name="Lee J.H."/>
            <person name="Hur H.G."/>
        </authorList>
    </citation>
    <scope>NUCLEOTIDE SEQUENCE [LARGE SCALE GENOMIC DNA]</scope>
    <source>
        <strain evidence="7 8">DSM 6575</strain>
    </source>
</reference>
<evidence type="ECO:0000313" key="7">
    <source>
        <dbReference type="EMBL" id="KDB50951.1"/>
    </source>
</evidence>
<dbReference type="NCBIfam" id="TIGR04377">
    <property type="entry name" value="myo_inos_iolD"/>
    <property type="match status" value="1"/>
</dbReference>
<name>A0A059KHN2_9BURK</name>
<dbReference type="STRING" id="34103.SAMN05421778_106136"/>
<dbReference type="InterPro" id="IPR011766">
    <property type="entry name" value="TPP_enzyme_TPP-bd"/>
</dbReference>
<evidence type="ECO:0000256" key="1">
    <source>
        <dbReference type="ARBA" id="ARBA00007812"/>
    </source>
</evidence>
<dbReference type="Gene3D" id="3.40.50.1220">
    <property type="entry name" value="TPP-binding domain"/>
    <property type="match status" value="1"/>
</dbReference>
<dbReference type="GO" id="GO:0019310">
    <property type="term" value="P:inositol catabolic process"/>
    <property type="evidence" value="ECO:0007669"/>
    <property type="project" value="InterPro"/>
</dbReference>
<feature type="domain" description="Thiamine pyrophosphate enzyme central" evidence="4">
    <location>
        <begin position="228"/>
        <end position="359"/>
    </location>
</feature>
<dbReference type="GO" id="GO:0009099">
    <property type="term" value="P:L-valine biosynthetic process"/>
    <property type="evidence" value="ECO:0007669"/>
    <property type="project" value="TreeGrafter"/>
</dbReference>
<dbReference type="InterPro" id="IPR000399">
    <property type="entry name" value="TPP-bd_CS"/>
</dbReference>
<dbReference type="eggNOG" id="COG3962">
    <property type="taxonomic scope" value="Bacteria"/>
</dbReference>
<dbReference type="GO" id="GO:0030976">
    <property type="term" value="F:thiamine pyrophosphate binding"/>
    <property type="evidence" value="ECO:0007669"/>
    <property type="project" value="InterPro"/>
</dbReference>